<sequence>MAMAMAAGTKKKRKEALHLEGCSTTTVSSPFTSSSSSSSSSSSTIECLGSSLLPYLTLHWPLCFRSLRLTHQLRVNETTLKNIHSLPPHSLFYTHTLSTDPGSSSLLECNAYNLLCLMYSEQRYFALPSLLDNKSTNTPDGY</sequence>
<evidence type="ECO:0000313" key="3">
    <source>
        <dbReference type="Proteomes" id="UP000826195"/>
    </source>
</evidence>
<comment type="caution">
    <text evidence="2">The sequence shown here is derived from an EMBL/GenBank/DDBJ whole genome shotgun (WGS) entry which is preliminary data.</text>
</comment>
<dbReference type="EMBL" id="JAHXZJ010000001">
    <property type="protein sequence ID" value="KAH0567497.1"/>
    <property type="molecule type" value="Genomic_DNA"/>
</dbReference>
<name>A0AAV7J684_COTGL</name>
<evidence type="ECO:0000256" key="1">
    <source>
        <dbReference type="SAM" id="MobiDB-lite"/>
    </source>
</evidence>
<feature type="compositionally biased region" description="Low complexity" evidence="1">
    <location>
        <begin position="24"/>
        <end position="44"/>
    </location>
</feature>
<evidence type="ECO:0000313" key="2">
    <source>
        <dbReference type="EMBL" id="KAH0567497.1"/>
    </source>
</evidence>
<feature type="region of interest" description="Disordered" evidence="1">
    <location>
        <begin position="24"/>
        <end position="45"/>
    </location>
</feature>
<keyword evidence="3" id="KW-1185">Reference proteome</keyword>
<organism evidence="2 3">
    <name type="scientific">Cotesia glomerata</name>
    <name type="common">Lepidopteran parasitic wasp</name>
    <name type="synonym">Apanteles glomeratus</name>
    <dbReference type="NCBI Taxonomy" id="32391"/>
    <lineage>
        <taxon>Eukaryota</taxon>
        <taxon>Metazoa</taxon>
        <taxon>Ecdysozoa</taxon>
        <taxon>Arthropoda</taxon>
        <taxon>Hexapoda</taxon>
        <taxon>Insecta</taxon>
        <taxon>Pterygota</taxon>
        <taxon>Neoptera</taxon>
        <taxon>Endopterygota</taxon>
        <taxon>Hymenoptera</taxon>
        <taxon>Apocrita</taxon>
        <taxon>Ichneumonoidea</taxon>
        <taxon>Braconidae</taxon>
        <taxon>Microgastrinae</taxon>
        <taxon>Cotesia</taxon>
    </lineage>
</organism>
<accession>A0AAV7J684</accession>
<proteinExistence type="predicted"/>
<reference evidence="2 3" key="1">
    <citation type="journal article" date="2021" name="J. Hered.">
        <title>A chromosome-level genome assembly of the parasitoid wasp, Cotesia glomerata (Hymenoptera: Braconidae).</title>
        <authorList>
            <person name="Pinto B.J."/>
            <person name="Weis J.J."/>
            <person name="Gamble T."/>
            <person name="Ode P.J."/>
            <person name="Paul R."/>
            <person name="Zaspel J.M."/>
        </authorList>
    </citation>
    <scope>NUCLEOTIDE SEQUENCE [LARGE SCALE GENOMIC DNA]</scope>
    <source>
        <strain evidence="2">CgM1</strain>
    </source>
</reference>
<gene>
    <name evidence="2" type="ORF">KQX54_010438</name>
</gene>
<protein>
    <submittedName>
        <fullName evidence="2">Uncharacterized protein</fullName>
    </submittedName>
</protein>
<dbReference type="Proteomes" id="UP000826195">
    <property type="component" value="Unassembled WGS sequence"/>
</dbReference>
<dbReference type="AlphaFoldDB" id="A0AAV7J684"/>